<feature type="transmembrane region" description="Helical" evidence="1">
    <location>
        <begin position="312"/>
        <end position="330"/>
    </location>
</feature>
<feature type="transmembrane region" description="Helical" evidence="1">
    <location>
        <begin position="102"/>
        <end position="123"/>
    </location>
</feature>
<protein>
    <submittedName>
        <fullName evidence="4">Acyltransferase</fullName>
    </submittedName>
</protein>
<keyword evidence="4" id="KW-0808">Transferase</keyword>
<feature type="transmembrane region" description="Helical" evidence="1">
    <location>
        <begin position="63"/>
        <end position="81"/>
    </location>
</feature>
<dbReference type="EMBL" id="JACRTI010000019">
    <property type="protein sequence ID" value="MBC8601969.1"/>
    <property type="molecule type" value="Genomic_DNA"/>
</dbReference>
<gene>
    <name evidence="4" type="ORF">DWU89_09830</name>
    <name evidence="3" type="ORF">H8784_09600</name>
</gene>
<organism evidence="4 5">
    <name type="scientific">Parabacteroides acidifaciens</name>
    <dbReference type="NCBI Taxonomy" id="2290935"/>
    <lineage>
        <taxon>Bacteria</taxon>
        <taxon>Pseudomonadati</taxon>
        <taxon>Bacteroidota</taxon>
        <taxon>Bacteroidia</taxon>
        <taxon>Bacteroidales</taxon>
        <taxon>Tannerellaceae</taxon>
        <taxon>Parabacteroides</taxon>
    </lineage>
</organism>
<dbReference type="GO" id="GO:0000271">
    <property type="term" value="P:polysaccharide biosynthetic process"/>
    <property type="evidence" value="ECO:0007669"/>
    <property type="project" value="TreeGrafter"/>
</dbReference>
<reference evidence="4 5" key="1">
    <citation type="submission" date="2018-07" db="EMBL/GenBank/DDBJ databases">
        <title>Parabacteroides acidifaciens nov. sp., isolated from human feces.</title>
        <authorList>
            <person name="Wang Y.J."/>
        </authorList>
    </citation>
    <scope>NUCLEOTIDE SEQUENCE [LARGE SCALE GENOMIC DNA]</scope>
    <source>
        <strain evidence="4 5">426-9</strain>
    </source>
</reference>
<dbReference type="Proteomes" id="UP000256321">
    <property type="component" value="Unassembled WGS sequence"/>
</dbReference>
<name>A0A3D8HED7_9BACT</name>
<evidence type="ECO:0000313" key="3">
    <source>
        <dbReference type="EMBL" id="MBC8601969.1"/>
    </source>
</evidence>
<proteinExistence type="predicted"/>
<dbReference type="InterPro" id="IPR002656">
    <property type="entry name" value="Acyl_transf_3_dom"/>
</dbReference>
<evidence type="ECO:0000259" key="2">
    <source>
        <dbReference type="Pfam" id="PF01757"/>
    </source>
</evidence>
<keyword evidence="1" id="KW-1133">Transmembrane helix</keyword>
<dbReference type="AlphaFoldDB" id="A0A3D8HED7"/>
<feature type="transmembrane region" description="Helical" evidence="1">
    <location>
        <begin position="254"/>
        <end position="272"/>
    </location>
</feature>
<dbReference type="EMBL" id="QREV01000019">
    <property type="protein sequence ID" value="RDU49306.1"/>
    <property type="molecule type" value="Genomic_DNA"/>
</dbReference>
<dbReference type="InterPro" id="IPR050879">
    <property type="entry name" value="Acyltransferase_3"/>
</dbReference>
<accession>A0A3D8HED7</accession>
<reference evidence="3 6" key="2">
    <citation type="submission" date="2020-08" db="EMBL/GenBank/DDBJ databases">
        <title>Genome public.</title>
        <authorList>
            <person name="Liu C."/>
            <person name="Sun Q."/>
        </authorList>
    </citation>
    <scope>NUCLEOTIDE SEQUENCE [LARGE SCALE GENOMIC DNA]</scope>
    <source>
        <strain evidence="3 6">426_9</strain>
    </source>
</reference>
<sequence>MYDILLTSLILLFLLFAALWQSRSGDEKNFFSKDYTNTLKGLCAIVVLLVHVDPSYQNPLQDGVGSFAYVAVTLFFFISAYGMQLSVEGKPGYLKHFWRNRLVSLLIPCFLINLFAFAYQMGILNNKSLAVLVEINGYVKVLLQYCLLFYCVMMLGKWLKVEKTWITDGLLIAGVVGSSLYLYFSEGGDGANVSGWCYERYGLVWGLLLYRFFPRALTWFNAQRLVKIIAFSFLSALLGLLYLKFKTDWFYGEYLLKVLLGISIITLLFLVSQKRIFGNRVGRFLGDISFEIYLSHGLIMGILAYFCPSLRSGTFLILSVVMTVLFSWLVHEIAKRLVSLLRAKEIGRKA</sequence>
<feature type="transmembrane region" description="Helical" evidence="1">
    <location>
        <begin position="225"/>
        <end position="242"/>
    </location>
</feature>
<dbReference type="GO" id="GO:0016747">
    <property type="term" value="F:acyltransferase activity, transferring groups other than amino-acyl groups"/>
    <property type="evidence" value="ECO:0007669"/>
    <property type="project" value="InterPro"/>
</dbReference>
<evidence type="ECO:0000313" key="6">
    <source>
        <dbReference type="Proteomes" id="UP000629596"/>
    </source>
</evidence>
<comment type="caution">
    <text evidence="4">The sequence shown here is derived from an EMBL/GenBank/DDBJ whole genome shotgun (WGS) entry which is preliminary data.</text>
</comment>
<keyword evidence="6" id="KW-1185">Reference proteome</keyword>
<keyword evidence="4" id="KW-0012">Acyltransferase</keyword>
<dbReference type="GO" id="GO:0016020">
    <property type="term" value="C:membrane"/>
    <property type="evidence" value="ECO:0007669"/>
    <property type="project" value="TreeGrafter"/>
</dbReference>
<keyword evidence="1" id="KW-0472">Membrane</keyword>
<dbReference type="PANTHER" id="PTHR23028:SF53">
    <property type="entry name" value="ACYL_TRANSF_3 DOMAIN-CONTAINING PROTEIN"/>
    <property type="match status" value="1"/>
</dbReference>
<feature type="transmembrane region" description="Helical" evidence="1">
    <location>
        <begin position="165"/>
        <end position="184"/>
    </location>
</feature>
<feature type="transmembrane region" description="Helical" evidence="1">
    <location>
        <begin position="284"/>
        <end position="306"/>
    </location>
</feature>
<keyword evidence="1" id="KW-0812">Transmembrane</keyword>
<feature type="domain" description="Acyltransferase 3" evidence="2">
    <location>
        <begin position="37"/>
        <end position="331"/>
    </location>
</feature>
<dbReference type="Proteomes" id="UP000629596">
    <property type="component" value="Unassembled WGS sequence"/>
</dbReference>
<evidence type="ECO:0000313" key="5">
    <source>
        <dbReference type="Proteomes" id="UP000256321"/>
    </source>
</evidence>
<evidence type="ECO:0000256" key="1">
    <source>
        <dbReference type="SAM" id="Phobius"/>
    </source>
</evidence>
<evidence type="ECO:0000313" key="4">
    <source>
        <dbReference type="EMBL" id="RDU49306.1"/>
    </source>
</evidence>
<dbReference type="PANTHER" id="PTHR23028">
    <property type="entry name" value="ACETYLTRANSFERASE"/>
    <property type="match status" value="1"/>
</dbReference>
<feature type="transmembrane region" description="Helical" evidence="1">
    <location>
        <begin position="196"/>
        <end position="213"/>
    </location>
</feature>
<dbReference type="RefSeq" id="WP_115499473.1">
    <property type="nucleotide sequence ID" value="NZ_JACRTI010000019.1"/>
</dbReference>
<feature type="transmembrane region" description="Helical" evidence="1">
    <location>
        <begin position="135"/>
        <end position="153"/>
    </location>
</feature>
<dbReference type="Pfam" id="PF01757">
    <property type="entry name" value="Acyl_transf_3"/>
    <property type="match status" value="1"/>
</dbReference>